<keyword evidence="2 3" id="KW-0802">TPR repeat</keyword>
<dbReference type="InterPro" id="IPR019734">
    <property type="entry name" value="TPR_rpt"/>
</dbReference>
<name>A0A2S7T7V6_9FLAO</name>
<feature type="repeat" description="TPR" evidence="3">
    <location>
        <begin position="118"/>
        <end position="151"/>
    </location>
</feature>
<evidence type="ECO:0000313" key="4">
    <source>
        <dbReference type="EMBL" id="PQJ16012.1"/>
    </source>
</evidence>
<evidence type="ECO:0000256" key="3">
    <source>
        <dbReference type="PROSITE-ProRule" id="PRU00339"/>
    </source>
</evidence>
<dbReference type="SMART" id="SM00028">
    <property type="entry name" value="TPR"/>
    <property type="match status" value="5"/>
</dbReference>
<evidence type="ECO:0008006" key="6">
    <source>
        <dbReference type="Google" id="ProtNLM"/>
    </source>
</evidence>
<dbReference type="Pfam" id="PF13432">
    <property type="entry name" value="TPR_16"/>
    <property type="match status" value="1"/>
</dbReference>
<organism evidence="4 5">
    <name type="scientific">Aureicoccus marinus</name>
    <dbReference type="NCBI Taxonomy" id="754435"/>
    <lineage>
        <taxon>Bacteria</taxon>
        <taxon>Pseudomonadati</taxon>
        <taxon>Bacteroidota</taxon>
        <taxon>Flavobacteriia</taxon>
        <taxon>Flavobacteriales</taxon>
        <taxon>Flavobacteriaceae</taxon>
        <taxon>Aureicoccus</taxon>
    </lineage>
</organism>
<feature type="repeat" description="TPR" evidence="3">
    <location>
        <begin position="503"/>
        <end position="536"/>
    </location>
</feature>
<comment type="caution">
    <text evidence="4">The sequence shown here is derived from an EMBL/GenBank/DDBJ whole genome shotgun (WGS) entry which is preliminary data.</text>
</comment>
<proteinExistence type="predicted"/>
<dbReference type="Proteomes" id="UP000239366">
    <property type="component" value="Unassembled WGS sequence"/>
</dbReference>
<dbReference type="PANTHER" id="PTHR44943:SF4">
    <property type="entry name" value="TPR REPEAT-CONTAINING PROTEIN MJ0798"/>
    <property type="match status" value="1"/>
</dbReference>
<keyword evidence="5" id="KW-1185">Reference proteome</keyword>
<evidence type="ECO:0000313" key="5">
    <source>
        <dbReference type="Proteomes" id="UP000239366"/>
    </source>
</evidence>
<evidence type="ECO:0000256" key="2">
    <source>
        <dbReference type="ARBA" id="ARBA00022803"/>
    </source>
</evidence>
<dbReference type="InterPro" id="IPR011990">
    <property type="entry name" value="TPR-like_helical_dom_sf"/>
</dbReference>
<feature type="repeat" description="TPR" evidence="3">
    <location>
        <begin position="84"/>
        <end position="117"/>
    </location>
</feature>
<dbReference type="PROSITE" id="PS50005">
    <property type="entry name" value="TPR"/>
    <property type="match status" value="3"/>
</dbReference>
<gene>
    <name evidence="4" type="ORF">BST99_10010</name>
</gene>
<dbReference type="Gene3D" id="1.25.40.10">
    <property type="entry name" value="Tetratricopeptide repeat domain"/>
    <property type="match status" value="4"/>
</dbReference>
<sequence length="593" mass="69122">MVLLFTMAFSCSSALWGQQELLAKRYLEDGEYEKALVYFIKLSEKNPYRMEYAEATVKCYQQLERYAEAEQFLLKKMESKTTFPTFYIELGYTYVLAGQPEKAPPMYQKAIDAIELNPNMGYSIGYRFQRYALLDEAIAAFNKALELKPQLNYGIQLARVYGEKGDIQKMFEAYLDLIEEGKTSSSRAMRSIDDFLEDRADAPNNILFRKSLLLRAQKRPNLVWNELLSGLFVRQGQFKLAFAQEKALLKRLQDGQMDRLFGLGDLADKEGDRKTAKACYTFIEETTQQPQYKLRASLSLLNLERAETGPNGYDKIEKQYRELLAIYPPRDQTMGLYLAYYRFLTFQQNKAKESSQQLKELLDGNLSPRSKAQLKMLLGDVLVYDQKFNQALVYFSQIQQELKNDVIAQKARFQVARTSFFKGDFDWALTQLKVLRNSSTQLIANDAMQLSLTISDNNWGDSTQVALKKYARADLLSYQEKRTEAIAELQDLLDNHKGSQIEDDALFLQAQLLQKEGKYEEALWNYQRLLEFYPYGIWTDDTLYERGLLYETKLQQTEKAMESYEILIYDHQDSYFFPLARKRFRKLRGDQIQ</sequence>
<reference evidence="5" key="1">
    <citation type="submission" date="2016-11" db="EMBL/GenBank/DDBJ databases">
        <title>Trade-off between light-utilization and light-protection in marine flavobacteria.</title>
        <authorList>
            <person name="Kumagai Y."/>
            <person name="Yoshizawa S."/>
            <person name="Kogure K."/>
        </authorList>
    </citation>
    <scope>NUCLEOTIDE SEQUENCE [LARGE SCALE GENOMIC DNA]</scope>
    <source>
        <strain evidence="5">SG-18</strain>
    </source>
</reference>
<dbReference type="PANTHER" id="PTHR44943">
    <property type="entry name" value="CELLULOSE SYNTHASE OPERON PROTEIN C"/>
    <property type="match status" value="1"/>
</dbReference>
<evidence type="ECO:0000256" key="1">
    <source>
        <dbReference type="ARBA" id="ARBA00022737"/>
    </source>
</evidence>
<dbReference type="Pfam" id="PF13181">
    <property type="entry name" value="TPR_8"/>
    <property type="match status" value="1"/>
</dbReference>
<keyword evidence="1" id="KW-0677">Repeat</keyword>
<protein>
    <recommendedName>
        <fullName evidence="6">Tetratricopeptide repeat protein</fullName>
    </recommendedName>
</protein>
<accession>A0A2S7T7V6</accession>
<dbReference type="AlphaFoldDB" id="A0A2S7T7V6"/>
<dbReference type="SUPFAM" id="SSF48452">
    <property type="entry name" value="TPR-like"/>
    <property type="match status" value="3"/>
</dbReference>
<dbReference type="EMBL" id="MQVX01000001">
    <property type="protein sequence ID" value="PQJ16012.1"/>
    <property type="molecule type" value="Genomic_DNA"/>
</dbReference>
<dbReference type="InterPro" id="IPR051685">
    <property type="entry name" value="Ycf3/AcsC/BcsC/TPR_MFPF"/>
</dbReference>
<dbReference type="OrthoDB" id="9763354at2"/>